<keyword evidence="2" id="KW-0804">Transcription</keyword>
<dbReference type="PROSITE" id="PS50985">
    <property type="entry name" value="GRAS"/>
    <property type="match status" value="1"/>
</dbReference>
<organism evidence="4 5">
    <name type="scientific">Phoenix dactylifera</name>
    <name type="common">Date palm</name>
    <dbReference type="NCBI Taxonomy" id="42345"/>
    <lineage>
        <taxon>Eukaryota</taxon>
        <taxon>Viridiplantae</taxon>
        <taxon>Streptophyta</taxon>
        <taxon>Embryophyta</taxon>
        <taxon>Tracheophyta</taxon>
        <taxon>Spermatophyta</taxon>
        <taxon>Magnoliopsida</taxon>
        <taxon>Liliopsida</taxon>
        <taxon>Arecaceae</taxon>
        <taxon>Coryphoideae</taxon>
        <taxon>Phoeniceae</taxon>
        <taxon>Phoenix</taxon>
    </lineage>
</organism>
<sequence length="515" mass="56700">MHHSLPLLSSIGTRVLEIPINCTALYIFSVQIPNPQIYSKYCSCTSAPPLSISSHQMMQFGESAPPPSPPLINLNGQGLRLDLTAPKAPLHRPRPWTGFPISAKSLGSFNTGSCMEQLLFHCANAIEVNDATLAQQLIWVLHNIAPPDGDSNQRLTAAFLHALIARASKTGSCKMLAVAAARADADLALHAHRFSAVDLVSFVDLTPWHRFGYSAANAAITEAVEGFPVIHIVDLSTTHCMQIPTLIDLLASRPEGPPILRLTIPSPATTITTPPPILDLSYDELGAKLVHFARSRNVAMEFRVIPSNPCDAFDTLIEQLRVQQLVSDGSEALIVNCQMMLHYIPDETAGAISYTMSMTSSTSLRSAFLKVLRSLQPALVTLVDEDADFTASDVVGRLRSAFNYLWIPYDAVDTFLPKESEQRRWYEAGVRWKIENVIAHEGMQRVERLEPKGRWAQRMRAAGFRGVGFSEDAVGEVKGMLEEHSAGWGLKREEEDFVLTWKGHNVVFATAWVPS</sequence>
<dbReference type="OrthoDB" id="767511at2759"/>
<feature type="region of interest" description="SAW" evidence="3">
    <location>
        <begin position="439"/>
        <end position="513"/>
    </location>
</feature>
<gene>
    <name evidence="5" type="primary">LOC103705332</name>
</gene>
<dbReference type="InterPro" id="IPR005202">
    <property type="entry name" value="TF_GRAS"/>
</dbReference>
<evidence type="ECO:0000313" key="5">
    <source>
        <dbReference type="RefSeq" id="XP_038983718.1"/>
    </source>
</evidence>
<evidence type="ECO:0000256" key="3">
    <source>
        <dbReference type="PROSITE-ProRule" id="PRU01191"/>
    </source>
</evidence>
<dbReference type="GeneID" id="103705332"/>
<dbReference type="KEGG" id="pda:103705332"/>
<name>A0A8B9AI89_PHODC</name>
<comment type="caution">
    <text evidence="3">Lacks conserved residue(s) required for the propagation of feature annotation.</text>
</comment>
<evidence type="ECO:0000313" key="4">
    <source>
        <dbReference type="Proteomes" id="UP000228380"/>
    </source>
</evidence>
<feature type="short sequence motif" description="VHIID" evidence="3">
    <location>
        <begin position="230"/>
        <end position="234"/>
    </location>
</feature>
<dbReference type="Proteomes" id="UP000228380">
    <property type="component" value="Chromosome 6"/>
</dbReference>
<dbReference type="AlphaFoldDB" id="A0A8B9AI89"/>
<accession>A0A8B9AI89</accession>
<comment type="similarity">
    <text evidence="3">Belongs to the GRAS family.</text>
</comment>
<dbReference type="RefSeq" id="XP_038983718.1">
    <property type="nucleotide sequence ID" value="XM_039127790.1"/>
</dbReference>
<keyword evidence="4" id="KW-1185">Reference proteome</keyword>
<reference evidence="5" key="2">
    <citation type="submission" date="2025-08" db="UniProtKB">
        <authorList>
            <consortium name="RefSeq"/>
        </authorList>
    </citation>
    <scope>IDENTIFICATION</scope>
    <source>
        <tissue evidence="5">Young leaves</tissue>
    </source>
</reference>
<evidence type="ECO:0000256" key="2">
    <source>
        <dbReference type="ARBA" id="ARBA00023163"/>
    </source>
</evidence>
<reference evidence="4" key="1">
    <citation type="journal article" date="2019" name="Nat. Commun.">
        <title>Genome-wide association mapping of date palm fruit traits.</title>
        <authorList>
            <person name="Hazzouri K.M."/>
            <person name="Gros-Balthazard M."/>
            <person name="Flowers J.M."/>
            <person name="Copetti D."/>
            <person name="Lemansour A."/>
            <person name="Lebrun M."/>
            <person name="Masmoudi K."/>
            <person name="Ferrand S."/>
            <person name="Dhar M.I."/>
            <person name="Fresquez Z.A."/>
            <person name="Rosas U."/>
            <person name="Zhang J."/>
            <person name="Talag J."/>
            <person name="Lee S."/>
            <person name="Kudrna D."/>
            <person name="Powell R.F."/>
            <person name="Leitch I.J."/>
            <person name="Krueger R.R."/>
            <person name="Wing R.A."/>
            <person name="Amiri K.M.A."/>
            <person name="Purugganan M.D."/>
        </authorList>
    </citation>
    <scope>NUCLEOTIDE SEQUENCE [LARGE SCALE GENOMIC DNA]</scope>
    <source>
        <strain evidence="4">cv. Khalas</strain>
    </source>
</reference>
<proteinExistence type="inferred from homology"/>
<evidence type="ECO:0000256" key="1">
    <source>
        <dbReference type="ARBA" id="ARBA00023015"/>
    </source>
</evidence>
<dbReference type="PANTHER" id="PTHR31636">
    <property type="entry name" value="OSJNBA0084A10.13 PROTEIN-RELATED"/>
    <property type="match status" value="1"/>
</dbReference>
<protein>
    <submittedName>
        <fullName evidence="5">Scarecrow-like protein 32</fullName>
    </submittedName>
</protein>
<dbReference type="Pfam" id="PF03514">
    <property type="entry name" value="GRAS"/>
    <property type="match status" value="1"/>
</dbReference>
<keyword evidence="1" id="KW-0805">Transcription regulation</keyword>